<dbReference type="Proteomes" id="UP000184147">
    <property type="component" value="Unassembled WGS sequence"/>
</dbReference>
<dbReference type="NCBIfam" id="TIGR04183">
    <property type="entry name" value="Por_Secre_tail"/>
    <property type="match status" value="1"/>
</dbReference>
<evidence type="ECO:0000259" key="5">
    <source>
        <dbReference type="PROSITE" id="PS50853"/>
    </source>
</evidence>
<dbReference type="OrthoDB" id="1283425at2"/>
<dbReference type="PROSITE" id="PS50853">
    <property type="entry name" value="FN3"/>
    <property type="match status" value="3"/>
</dbReference>
<evidence type="ECO:0000259" key="4">
    <source>
        <dbReference type="PROSITE" id="PS01180"/>
    </source>
</evidence>
<accession>A0A1M4XZT3</accession>
<reference evidence="6 7" key="1">
    <citation type="submission" date="2016-11" db="EMBL/GenBank/DDBJ databases">
        <authorList>
            <person name="Jaros S."/>
            <person name="Januszkiewicz K."/>
            <person name="Wedrychowicz H."/>
        </authorList>
    </citation>
    <scope>NUCLEOTIDE SEQUENCE [LARGE SCALE GENOMIC DNA]</scope>
    <source>
        <strain evidence="6 7">DSM 25660</strain>
    </source>
</reference>
<dbReference type="InterPro" id="IPR000859">
    <property type="entry name" value="CUB_dom"/>
</dbReference>
<feature type="domain" description="CUB" evidence="4">
    <location>
        <begin position="762"/>
        <end position="896"/>
    </location>
</feature>
<feature type="chain" id="PRO_5009908359" evidence="3">
    <location>
        <begin position="21"/>
        <end position="1356"/>
    </location>
</feature>
<dbReference type="RefSeq" id="WP_073361635.1">
    <property type="nucleotide sequence ID" value="NZ_FQVQ01000002.1"/>
</dbReference>
<keyword evidence="7" id="KW-1185">Reference proteome</keyword>
<dbReference type="Pfam" id="PF00041">
    <property type="entry name" value="fn3"/>
    <property type="match status" value="1"/>
</dbReference>
<organism evidence="6 7">
    <name type="scientific">Flavobacterium fontis</name>
    <dbReference type="NCBI Taxonomy" id="1124188"/>
    <lineage>
        <taxon>Bacteria</taxon>
        <taxon>Pseudomonadati</taxon>
        <taxon>Bacteroidota</taxon>
        <taxon>Flavobacteriia</taxon>
        <taxon>Flavobacteriales</taxon>
        <taxon>Flavobacteriaceae</taxon>
        <taxon>Flavobacterium</taxon>
    </lineage>
</organism>
<feature type="domain" description="Fibronectin type-III" evidence="5">
    <location>
        <begin position="231"/>
        <end position="321"/>
    </location>
</feature>
<evidence type="ECO:0000256" key="1">
    <source>
        <dbReference type="ARBA" id="ARBA00022729"/>
    </source>
</evidence>
<dbReference type="PROSITE" id="PS01180">
    <property type="entry name" value="CUB"/>
    <property type="match status" value="1"/>
</dbReference>
<dbReference type="InterPro" id="IPR036116">
    <property type="entry name" value="FN3_sf"/>
</dbReference>
<dbReference type="PANTHER" id="PTHR39385:SF2">
    <property type="entry name" value="SLIT-LIKE 3 PROTEIN"/>
    <property type="match status" value="1"/>
</dbReference>
<dbReference type="InterPro" id="IPR013783">
    <property type="entry name" value="Ig-like_fold"/>
</dbReference>
<feature type="signal peptide" evidence="3">
    <location>
        <begin position="1"/>
        <end position="20"/>
    </location>
</feature>
<dbReference type="SMART" id="SM00060">
    <property type="entry name" value="FN3"/>
    <property type="match status" value="4"/>
</dbReference>
<dbReference type="InterPro" id="IPR055353">
    <property type="entry name" value="DUF7619"/>
</dbReference>
<proteinExistence type="predicted"/>
<dbReference type="Gene3D" id="2.60.120.290">
    <property type="entry name" value="Spermadhesin, CUB domain"/>
    <property type="match status" value="4"/>
</dbReference>
<keyword evidence="1 3" id="KW-0732">Signal</keyword>
<dbReference type="Gene3D" id="2.60.40.10">
    <property type="entry name" value="Immunoglobulins"/>
    <property type="match status" value="3"/>
</dbReference>
<protein>
    <submittedName>
        <fullName evidence="6">Por secretion system C-terminal sorting domain-containing protein</fullName>
    </submittedName>
</protein>
<dbReference type="CDD" id="cd00063">
    <property type="entry name" value="FN3"/>
    <property type="match status" value="3"/>
</dbReference>
<name>A0A1M4XZT3_9FLAO</name>
<evidence type="ECO:0000313" key="7">
    <source>
        <dbReference type="Proteomes" id="UP000184147"/>
    </source>
</evidence>
<gene>
    <name evidence="6" type="ORF">SAMN05444377_102239</name>
</gene>
<dbReference type="InterPro" id="IPR003961">
    <property type="entry name" value="FN3_dom"/>
</dbReference>
<dbReference type="InterPro" id="IPR026444">
    <property type="entry name" value="Secre_tail"/>
</dbReference>
<dbReference type="PANTHER" id="PTHR39385">
    <property type="entry name" value="PROTEIN CBG20422"/>
    <property type="match status" value="1"/>
</dbReference>
<evidence type="ECO:0000256" key="2">
    <source>
        <dbReference type="ARBA" id="ARBA00023157"/>
    </source>
</evidence>
<feature type="domain" description="Fibronectin type-III" evidence="5">
    <location>
        <begin position="454"/>
        <end position="547"/>
    </location>
</feature>
<dbReference type="SUPFAM" id="SSF49265">
    <property type="entry name" value="Fibronectin type III"/>
    <property type="match status" value="3"/>
</dbReference>
<evidence type="ECO:0000313" key="6">
    <source>
        <dbReference type="EMBL" id="SHE98949.1"/>
    </source>
</evidence>
<feature type="domain" description="Fibronectin type-III" evidence="5">
    <location>
        <begin position="680"/>
        <end position="775"/>
    </location>
</feature>
<dbReference type="SUPFAM" id="SSF49854">
    <property type="entry name" value="Spermadhesin, CUB domain"/>
    <property type="match status" value="4"/>
</dbReference>
<dbReference type="CDD" id="cd00041">
    <property type="entry name" value="CUB"/>
    <property type="match status" value="2"/>
</dbReference>
<dbReference type="Pfam" id="PF24595">
    <property type="entry name" value="DUF7619"/>
    <property type="match status" value="1"/>
</dbReference>
<sequence>MKKQLLWAFFALLVAPIALIAQNTYTCGETFYDSGGPNGDYGSNENNITIIAPTSLGQTVILSLSSITIAPGDVLTIYDGPSPNYPILGEISDVTNEQFTFIASDPSGTLSMQLVSDATGTASGWVGLVECMQPNCLPPTQITPNTSVAGQVTLSWTDPNNNAGPWEVLILPAGSAPNPSSQGVLVTSPTYMTTLQPGTYNAFIRTICLGAMSDWSIPMTLVINATQPCALPTNFSVSTITSTGAAFAWTAQGSALQWEVVVLPQTAGLPTANTTGTVISLSPFLASGLTPNTQYNFFIRSLCSNSTSAWSAGTYFQTSQSPVVSPNCGELFVDNGGANANYANNSNNTYVICPTTPGQVVTVAFTSFSIETGWDGLYVFNGNSTSAPQISSGNNGNSIPGGLPGAFWGTTIPGPFTSSASDGCLTFRFVSDNVVNQAGWVANVTCAAPSSCSAPTAVVGSNMTTTSVVVNWANTAQSATQWEVVAVPCGITAPTPNFPATLVTSNPFTLTGLTPSTCYNLFVRAVCSPSDSSAWTVSTASITTLQAPASCGGVFTDAGGPNANYANSTNTTTTICPTNPGEIVTVTFTTFALEATYDAMYVYNGSSVNAPQIPSTNGAGNVPGGLAGGYWGTLTGTGLPSFTSSSPDGCLTFRFVSDASVTAPGWVANVTCGPAPTCLKPTNTIVSNVTQTSMSVSWTPALASDTQWEVFVLPCTAPAPTTSTTGGILVSTPAFVATGLSPNTCYRIYVRTVCSANDVSICDFTPNSTTLVAPPACGGSFTDNGGANGNYPNNSNETYTICPTNAGDLVTVTFTAFNTEANWDALYVFNGNSTAAPMIPSTNGAANVPGGVAGGYWGTAIPGPFTSSSPDGCLTFRFVSDASVNAAGWVANVSCAPDLPKIVVVAFVDTNSNGVQDQGEPNFPSGNFVVQQNNSGTDMLVYAPTGMYSIYDANPTNTYDVSYQILPEALPYFSGNGFTVNDVNIPANGGTQVFYFPITNTQPFSDVEVSISPIGAPPRPGLSYMQRVIIRNLGIAPASGTLTYNKPSAVTVTNVSPAGTTANANGFTYAYTNLAPNQTLAFMVTLSVPTTPTVNMNDILTATATVVSGNDINAANNTASLSQIVVNSWDPNDKMESHGDKIPFSAFTADDYLFYTIRFQNMGTANAIDVRIEDDLDALLDAESIRMVSSSHNYVMTREGTHVEWLFTNIQLVPEIVSPQQSQGYVTFRIKLHPGFQVGTIVPNTASIYFDSNPAIVTNTWTTKFTAPLGVNEQEWVAFVMYPNPASNTLTFEANANGTALEAIRIYDVLGKTMLSSQHINAIEYNMDIASLPQGVYFVEIESVNGQHFTQKLIKK</sequence>
<dbReference type="EMBL" id="FQVQ01000002">
    <property type="protein sequence ID" value="SHE98949.1"/>
    <property type="molecule type" value="Genomic_DNA"/>
</dbReference>
<keyword evidence="2" id="KW-1015">Disulfide bond</keyword>
<dbReference type="SMART" id="SM00042">
    <property type="entry name" value="CUB"/>
    <property type="match status" value="3"/>
</dbReference>
<evidence type="ECO:0000256" key="3">
    <source>
        <dbReference type="SAM" id="SignalP"/>
    </source>
</evidence>
<dbReference type="STRING" id="1124188.SAMN05444377_102239"/>
<dbReference type="Pfam" id="PF18962">
    <property type="entry name" value="Por_Secre_tail"/>
    <property type="match status" value="1"/>
</dbReference>
<dbReference type="InterPro" id="IPR035914">
    <property type="entry name" value="Sperma_CUB_dom_sf"/>
</dbReference>